<dbReference type="EMBL" id="JAVXUO010000796">
    <property type="protein sequence ID" value="KAK2988974.1"/>
    <property type="molecule type" value="Genomic_DNA"/>
</dbReference>
<comment type="caution">
    <text evidence="1">The sequence shown here is derived from an EMBL/GenBank/DDBJ whole genome shotgun (WGS) entry which is preliminary data.</text>
</comment>
<dbReference type="Proteomes" id="UP001187471">
    <property type="component" value="Unassembled WGS sequence"/>
</dbReference>
<evidence type="ECO:0000313" key="1">
    <source>
        <dbReference type="EMBL" id="KAK2988974.1"/>
    </source>
</evidence>
<evidence type="ECO:0000313" key="2">
    <source>
        <dbReference type="Proteomes" id="UP001187471"/>
    </source>
</evidence>
<protein>
    <submittedName>
        <fullName evidence="1">Uncharacterized protein</fullName>
    </submittedName>
</protein>
<accession>A0AA88RNG4</accession>
<organism evidence="1 2">
    <name type="scientific">Escallonia rubra</name>
    <dbReference type="NCBI Taxonomy" id="112253"/>
    <lineage>
        <taxon>Eukaryota</taxon>
        <taxon>Viridiplantae</taxon>
        <taxon>Streptophyta</taxon>
        <taxon>Embryophyta</taxon>
        <taxon>Tracheophyta</taxon>
        <taxon>Spermatophyta</taxon>
        <taxon>Magnoliopsida</taxon>
        <taxon>eudicotyledons</taxon>
        <taxon>Gunneridae</taxon>
        <taxon>Pentapetalae</taxon>
        <taxon>asterids</taxon>
        <taxon>campanulids</taxon>
        <taxon>Escalloniales</taxon>
        <taxon>Escalloniaceae</taxon>
        <taxon>Escallonia</taxon>
    </lineage>
</organism>
<keyword evidence="2" id="KW-1185">Reference proteome</keyword>
<gene>
    <name evidence="1" type="ORF">RJ640_020439</name>
</gene>
<proteinExistence type="predicted"/>
<dbReference type="AlphaFoldDB" id="A0AA88RNG4"/>
<reference evidence="1" key="1">
    <citation type="submission" date="2022-12" db="EMBL/GenBank/DDBJ databases">
        <title>Draft genome assemblies for two species of Escallonia (Escalloniales).</title>
        <authorList>
            <person name="Chanderbali A."/>
            <person name="Dervinis C."/>
            <person name="Anghel I."/>
            <person name="Soltis D."/>
            <person name="Soltis P."/>
            <person name="Zapata F."/>
        </authorList>
    </citation>
    <scope>NUCLEOTIDE SEQUENCE</scope>
    <source>
        <strain evidence="1">UCBG92.1500</strain>
        <tissue evidence="1">Leaf</tissue>
    </source>
</reference>
<sequence length="147" mass="16495">MIIQYLRGTPDLILCYHGGDLRLKGYSDADWGGDRDERRSTSGKKKVKDVVAMAAVAEKARYRVHASSIPVVMLFGVFGLVDKDFILALFDLQSKEEECKMWCRANPNCDTAVVNNYCCSYSRQLFIQDVGEIDCDAMPLITDAVSR</sequence>
<name>A0AA88RNG4_9ASTE</name>